<evidence type="ECO:0000256" key="8">
    <source>
        <dbReference type="SAM" id="Phobius"/>
    </source>
</evidence>
<evidence type="ECO:0000313" key="9">
    <source>
        <dbReference type="EMBL" id="ODV79166.1"/>
    </source>
</evidence>
<dbReference type="Proteomes" id="UP000094285">
    <property type="component" value="Unassembled WGS sequence"/>
</dbReference>
<comment type="subcellular location">
    <subcellularLocation>
        <location evidence="1">Membrane</location>
        <topology evidence="1">Multi-pass membrane protein</topology>
    </subcellularLocation>
</comment>
<evidence type="ECO:0000256" key="3">
    <source>
        <dbReference type="ARBA" id="ARBA00022448"/>
    </source>
</evidence>
<feature type="transmembrane region" description="Helical" evidence="8">
    <location>
        <begin position="177"/>
        <end position="199"/>
    </location>
</feature>
<evidence type="ECO:0008006" key="11">
    <source>
        <dbReference type="Google" id="ProtNLM"/>
    </source>
</evidence>
<evidence type="ECO:0000256" key="4">
    <source>
        <dbReference type="ARBA" id="ARBA00022692"/>
    </source>
</evidence>
<feature type="transmembrane region" description="Helical" evidence="8">
    <location>
        <begin position="87"/>
        <end position="107"/>
    </location>
</feature>
<feature type="transmembrane region" description="Helical" evidence="8">
    <location>
        <begin position="357"/>
        <end position="374"/>
    </location>
</feature>
<feature type="transmembrane region" description="Helical" evidence="8">
    <location>
        <begin position="12"/>
        <end position="33"/>
    </location>
</feature>
<dbReference type="GO" id="GO:0000329">
    <property type="term" value="C:fungal-type vacuole membrane"/>
    <property type="evidence" value="ECO:0007669"/>
    <property type="project" value="TreeGrafter"/>
</dbReference>
<dbReference type="GeneID" id="30981822"/>
<comment type="similarity">
    <text evidence="2">Belongs to the SLC43A transporter (TC 2.A.1.44) family.</text>
</comment>
<reference evidence="10" key="1">
    <citation type="submission" date="2016-05" db="EMBL/GenBank/DDBJ databases">
        <title>Comparative genomics of biotechnologically important yeasts.</title>
        <authorList>
            <consortium name="DOE Joint Genome Institute"/>
            <person name="Riley R."/>
            <person name="Haridas S."/>
            <person name="Wolfe K.H."/>
            <person name="Lopes M.R."/>
            <person name="Hittinger C.T."/>
            <person name="Goker M."/>
            <person name="Salamov A."/>
            <person name="Wisecaver J."/>
            <person name="Long T.M."/>
            <person name="Aerts A.L."/>
            <person name="Barry K."/>
            <person name="Choi C."/>
            <person name="Clum A."/>
            <person name="Coughlan A.Y."/>
            <person name="Deshpande S."/>
            <person name="Douglass A.P."/>
            <person name="Hanson S.J."/>
            <person name="Klenk H.-P."/>
            <person name="Labutti K."/>
            <person name="Lapidus A."/>
            <person name="Lindquist E."/>
            <person name="Lipzen A."/>
            <person name="Meier-Kolthoff J.P."/>
            <person name="Ohm R.A."/>
            <person name="Otillar R.P."/>
            <person name="Pangilinan J."/>
            <person name="Peng Y."/>
            <person name="Rokas A."/>
            <person name="Rosa C.A."/>
            <person name="Scheuner C."/>
            <person name="Sibirny A.A."/>
            <person name="Slot J.C."/>
            <person name="Stielow J.B."/>
            <person name="Sun H."/>
            <person name="Kurtzman C.P."/>
            <person name="Blackwell M."/>
            <person name="Grigoriev I.V."/>
            <person name="Jeffries T.W."/>
        </authorList>
    </citation>
    <scope>NUCLEOTIDE SEQUENCE [LARGE SCALE GENOMIC DNA]</scope>
    <source>
        <strain evidence="10">NRRL Y-17324</strain>
    </source>
</reference>
<dbReference type="STRING" id="984487.A0A1E4SI40"/>
<keyword evidence="3" id="KW-0813">Transport</keyword>
<evidence type="ECO:0000256" key="6">
    <source>
        <dbReference type="ARBA" id="ARBA00023136"/>
    </source>
</evidence>
<evidence type="ECO:0000256" key="1">
    <source>
        <dbReference type="ARBA" id="ARBA00004141"/>
    </source>
</evidence>
<feature type="transmembrane region" description="Helical" evidence="8">
    <location>
        <begin position="114"/>
        <end position="133"/>
    </location>
</feature>
<proteinExistence type="inferred from homology"/>
<feature type="transmembrane region" description="Helical" evidence="8">
    <location>
        <begin position="313"/>
        <end position="337"/>
    </location>
</feature>
<evidence type="ECO:0000256" key="2">
    <source>
        <dbReference type="ARBA" id="ARBA00006595"/>
    </source>
</evidence>
<evidence type="ECO:0000256" key="5">
    <source>
        <dbReference type="ARBA" id="ARBA00022989"/>
    </source>
</evidence>
<keyword evidence="4 8" id="KW-0812">Transmembrane</keyword>
<dbReference type="SUPFAM" id="SSF103473">
    <property type="entry name" value="MFS general substrate transporter"/>
    <property type="match status" value="1"/>
</dbReference>
<sequence length="502" mass="54673">MSEVPQSRRLAQCICAVIWCLLSAGPIFGFAALKPILIDEHVYEHACDVSSSSMSMQTASILSKPAEFFVTADSTAKCTNQDLKLNMMFTVGAMVTNVSALVIGRSLDIYGPKVCGLLGAFFLSLASVIFIYARTISAAASFIDPYILGYGFLSLGGPFAFISSFQLSNAFPKKSGIILAVITGAFDASSAVFLVYKIFYNKSNGVFTIANFFKVYLVVPLFMMLAQITIMPSESYKATAKHITVTSEDENSPLLESDASSSNARPLGRRDSIGDALRQPYEEEGQEQLVKHAGGIFGVLHGHSARYQIATPWFYLMVLFTIILMLRLNYFVATIGSQYAYMIDLESAQKLNKLFDVALPLGGLISVPFVGLFLDNCSSVVILTTTLAISLTIGVFGLFGNYAAGVINICLFVVFRPLFYTVVGDYCAMVFGFDTFGTVYGLIMTISGALNFSQTILDKLTHTTFDMNPIPINLILLFLTIVIGFSTVAYVKVQARALHESK</sequence>
<evidence type="ECO:0000313" key="10">
    <source>
        <dbReference type="Proteomes" id="UP000094285"/>
    </source>
</evidence>
<feature type="transmembrane region" description="Helical" evidence="8">
    <location>
        <begin position="470"/>
        <end position="493"/>
    </location>
</feature>
<dbReference type="PANTHER" id="PTHR20772">
    <property type="entry name" value="PROTEIN FMP42"/>
    <property type="match status" value="1"/>
</dbReference>
<dbReference type="PANTHER" id="PTHR20772:SF2">
    <property type="entry name" value="PROTEIN FMP42"/>
    <property type="match status" value="1"/>
</dbReference>
<gene>
    <name evidence="9" type="ORF">CANTADRAFT_26194</name>
</gene>
<feature type="region of interest" description="Disordered" evidence="7">
    <location>
        <begin position="249"/>
        <end position="270"/>
    </location>
</feature>
<organism evidence="9 10">
    <name type="scientific">Suhomyces tanzawaensis NRRL Y-17324</name>
    <dbReference type="NCBI Taxonomy" id="984487"/>
    <lineage>
        <taxon>Eukaryota</taxon>
        <taxon>Fungi</taxon>
        <taxon>Dikarya</taxon>
        <taxon>Ascomycota</taxon>
        <taxon>Saccharomycotina</taxon>
        <taxon>Pichiomycetes</taxon>
        <taxon>Debaryomycetaceae</taxon>
        <taxon>Suhomyces</taxon>
    </lineage>
</organism>
<feature type="transmembrane region" description="Helical" evidence="8">
    <location>
        <begin position="430"/>
        <end position="450"/>
    </location>
</feature>
<dbReference type="RefSeq" id="XP_020064288.1">
    <property type="nucleotide sequence ID" value="XM_020207685.1"/>
</dbReference>
<accession>A0A1E4SI40</accession>
<dbReference type="InterPro" id="IPR036259">
    <property type="entry name" value="MFS_trans_sf"/>
</dbReference>
<feature type="transmembrane region" description="Helical" evidence="8">
    <location>
        <begin position="205"/>
        <end position="226"/>
    </location>
</feature>
<keyword evidence="6 8" id="KW-0472">Membrane</keyword>
<dbReference type="OrthoDB" id="330047at2759"/>
<feature type="transmembrane region" description="Helical" evidence="8">
    <location>
        <begin position="145"/>
        <end position="165"/>
    </location>
</feature>
<keyword evidence="10" id="KW-1185">Reference proteome</keyword>
<dbReference type="AlphaFoldDB" id="A0A1E4SI40"/>
<protein>
    <recommendedName>
        <fullName evidence="11">MFS general substrate transporter</fullName>
    </recommendedName>
</protein>
<dbReference type="InterPro" id="IPR052599">
    <property type="entry name" value="SLC43A_AATransporter"/>
</dbReference>
<dbReference type="EMBL" id="KV453912">
    <property type="protein sequence ID" value="ODV79166.1"/>
    <property type="molecule type" value="Genomic_DNA"/>
</dbReference>
<keyword evidence="5 8" id="KW-1133">Transmembrane helix</keyword>
<evidence type="ECO:0000256" key="7">
    <source>
        <dbReference type="SAM" id="MobiDB-lite"/>
    </source>
</evidence>
<dbReference type="Gene3D" id="1.20.1250.20">
    <property type="entry name" value="MFS general substrate transporter like domains"/>
    <property type="match status" value="1"/>
</dbReference>
<name>A0A1E4SI40_9ASCO</name>